<dbReference type="InterPro" id="IPR018037">
    <property type="entry name" value="FixH_proteobacterial"/>
</dbReference>
<gene>
    <name evidence="2" type="ORF">GAO09_02850</name>
</gene>
<dbReference type="Proteomes" id="UP000435138">
    <property type="component" value="Unassembled WGS sequence"/>
</dbReference>
<organism evidence="2 3">
    <name type="scientific">Endobacterium cereale</name>
    <dbReference type="NCBI Taxonomy" id="2663029"/>
    <lineage>
        <taxon>Bacteria</taxon>
        <taxon>Pseudomonadati</taxon>
        <taxon>Pseudomonadota</taxon>
        <taxon>Alphaproteobacteria</taxon>
        <taxon>Hyphomicrobiales</taxon>
        <taxon>Rhizobiaceae</taxon>
        <taxon>Endobacterium</taxon>
    </lineage>
</organism>
<proteinExistence type="predicted"/>
<reference evidence="2 3" key="1">
    <citation type="submission" date="2019-11" db="EMBL/GenBank/DDBJ databases">
        <title>Genome analysis of Rhizobacterium cereale a novel genus and species isolated from maize roots in North Spain.</title>
        <authorList>
            <person name="Menendez E."/>
            <person name="Flores-Felix J.D."/>
            <person name="Ramirez-Bahena M.-H."/>
            <person name="Igual J.M."/>
            <person name="Garcia-Fraile P."/>
            <person name="Peix A."/>
            <person name="Velazquez E."/>
        </authorList>
    </citation>
    <scope>NUCLEOTIDE SEQUENCE [LARGE SCALE GENOMIC DNA]</scope>
    <source>
        <strain evidence="2 3">RZME27</strain>
    </source>
</reference>
<dbReference type="EMBL" id="WIXI01000022">
    <property type="protein sequence ID" value="MQY45012.1"/>
    <property type="molecule type" value="Genomic_DNA"/>
</dbReference>
<keyword evidence="1" id="KW-0472">Membrane</keyword>
<evidence type="ECO:0000313" key="2">
    <source>
        <dbReference type="EMBL" id="MQY45012.1"/>
    </source>
</evidence>
<dbReference type="PIRSF" id="PIRSF011386">
    <property type="entry name" value="FixH"/>
    <property type="match status" value="1"/>
</dbReference>
<protein>
    <submittedName>
        <fullName evidence="2">Cation transporter</fullName>
    </submittedName>
</protein>
<evidence type="ECO:0000256" key="1">
    <source>
        <dbReference type="SAM" id="Phobius"/>
    </source>
</evidence>
<feature type="transmembrane region" description="Helical" evidence="1">
    <location>
        <begin position="12"/>
        <end position="33"/>
    </location>
</feature>
<evidence type="ECO:0000313" key="3">
    <source>
        <dbReference type="Proteomes" id="UP000435138"/>
    </source>
</evidence>
<accession>A0A6A8A1W9</accession>
<dbReference type="InterPro" id="IPR008620">
    <property type="entry name" value="FixH"/>
</dbReference>
<keyword evidence="1" id="KW-1133">Transmembrane helix</keyword>
<keyword evidence="3" id="KW-1185">Reference proteome</keyword>
<sequence>MIRAANKPFTLTGWHMLAIMLSFFGVVISVNFFMAYQAVSSWSGLVVKNTYVASQQFNSKVAAERALAATGVTGNLTVEGTAVRYEVTGPDGAVSADELVLAFRRPVGDRQDFSLTLAPQGPGIFSTQHEVRAGHWIVEAIATRDGKPILHQTRRIAVHGERS</sequence>
<dbReference type="AlphaFoldDB" id="A0A6A8A1W9"/>
<name>A0A6A8A1W9_9HYPH</name>
<dbReference type="RefSeq" id="WP_153352518.1">
    <property type="nucleotide sequence ID" value="NZ_JAYKOO010000003.1"/>
</dbReference>
<keyword evidence="1" id="KW-0812">Transmembrane</keyword>
<comment type="caution">
    <text evidence="2">The sequence shown here is derived from an EMBL/GenBank/DDBJ whole genome shotgun (WGS) entry which is preliminary data.</text>
</comment>
<dbReference type="Pfam" id="PF05751">
    <property type="entry name" value="FixH"/>
    <property type="match status" value="1"/>
</dbReference>